<organism evidence="3 4">
    <name type="scientific">Takifugu flavidus</name>
    <name type="common">sansaifugu</name>
    <dbReference type="NCBI Taxonomy" id="433684"/>
    <lineage>
        <taxon>Eukaryota</taxon>
        <taxon>Metazoa</taxon>
        <taxon>Chordata</taxon>
        <taxon>Craniata</taxon>
        <taxon>Vertebrata</taxon>
        <taxon>Euteleostomi</taxon>
        <taxon>Actinopterygii</taxon>
        <taxon>Neopterygii</taxon>
        <taxon>Teleostei</taxon>
        <taxon>Neoteleostei</taxon>
        <taxon>Acanthomorphata</taxon>
        <taxon>Eupercaria</taxon>
        <taxon>Tetraodontiformes</taxon>
        <taxon>Tetradontoidea</taxon>
        <taxon>Tetraodontidae</taxon>
        <taxon>Takifugu</taxon>
    </lineage>
</organism>
<dbReference type="EMBL" id="RHFK02000009">
    <property type="protein sequence ID" value="TWW71164.1"/>
    <property type="molecule type" value="Genomic_DNA"/>
</dbReference>
<evidence type="ECO:0000256" key="1">
    <source>
        <dbReference type="SAM" id="MobiDB-lite"/>
    </source>
</evidence>
<proteinExistence type="predicted"/>
<name>A0A5C6NUI6_9TELE</name>
<dbReference type="Proteomes" id="UP000324091">
    <property type="component" value="Chromosome 17"/>
</dbReference>
<feature type="region of interest" description="Disordered" evidence="1">
    <location>
        <begin position="308"/>
        <end position="337"/>
    </location>
</feature>
<evidence type="ECO:0000259" key="2">
    <source>
        <dbReference type="PROSITE" id="PS51064"/>
    </source>
</evidence>
<dbReference type="SUPFAM" id="SSF50729">
    <property type="entry name" value="PH domain-like"/>
    <property type="match status" value="2"/>
</dbReference>
<comment type="caution">
    <text evidence="3">The sequence shown here is derived from an EMBL/GenBank/DDBJ whole genome shotgun (WGS) entry which is preliminary data.</text>
</comment>
<sequence length="337" mass="38776">MERCRLENTKNARLPFFSRIFDGLQLKVTELNNIKNITRMPRDARKHAVVIIFCDDTSKTFSCDSELDAEEWCKLLCVECLGCRLNDISLGEPDLLAAGVQREQNERFNVYLMPTPNLDIYGECTMQITHENIYLWDIHNPRLKLVMWPLSSLRRYGRDSTWFTFESGRMCDTGEGLFTFQTREGEMIYQRVHSATLAIAQQHERMMEEMEKSLQIHSRETLTRSISLPRSAYWQHITRQNSVGDLYSFQGLAILIEGSAVVLFDRQEVIRGDFTKRGAGIKVREDGSGLTLTFIPRAQTFPNFLAHEPEEEGRKQQEEATSPSSGCEESCNLSPLQ</sequence>
<dbReference type="Pfam" id="PF02174">
    <property type="entry name" value="IRS"/>
    <property type="match status" value="1"/>
</dbReference>
<dbReference type="InterPro" id="IPR011993">
    <property type="entry name" value="PH-like_dom_sf"/>
</dbReference>
<dbReference type="SMART" id="SM00310">
    <property type="entry name" value="PTBI"/>
    <property type="match status" value="1"/>
</dbReference>
<dbReference type="SMART" id="SM01244">
    <property type="entry name" value="IRS"/>
    <property type="match status" value="1"/>
</dbReference>
<dbReference type="GO" id="GO:0007169">
    <property type="term" value="P:cell surface receptor protein tyrosine kinase signaling pathway"/>
    <property type="evidence" value="ECO:0007669"/>
    <property type="project" value="TreeGrafter"/>
</dbReference>
<evidence type="ECO:0000313" key="3">
    <source>
        <dbReference type="EMBL" id="TWW71164.1"/>
    </source>
</evidence>
<dbReference type="InterPro" id="IPR050996">
    <property type="entry name" value="Docking_Protein_DOK"/>
</dbReference>
<evidence type="ECO:0000313" key="4">
    <source>
        <dbReference type="Proteomes" id="UP000324091"/>
    </source>
</evidence>
<protein>
    <submittedName>
        <fullName evidence="3">Docking protein 6</fullName>
    </submittedName>
</protein>
<feature type="compositionally biased region" description="Polar residues" evidence="1">
    <location>
        <begin position="320"/>
        <end position="337"/>
    </location>
</feature>
<keyword evidence="4" id="KW-1185">Reference proteome</keyword>
<dbReference type="InterPro" id="IPR002404">
    <property type="entry name" value="IRS_PTB"/>
</dbReference>
<dbReference type="CDD" id="cd13164">
    <property type="entry name" value="PTB_DOK4_DOK5_DOK6"/>
    <property type="match status" value="1"/>
</dbReference>
<dbReference type="GO" id="GO:0005737">
    <property type="term" value="C:cytoplasm"/>
    <property type="evidence" value="ECO:0007669"/>
    <property type="project" value="TreeGrafter"/>
</dbReference>
<dbReference type="PANTHER" id="PTHR21258">
    <property type="entry name" value="DOCKING PROTEIN RELATED"/>
    <property type="match status" value="1"/>
</dbReference>
<feature type="domain" description="IRS-type PTB" evidence="2">
    <location>
        <begin position="101"/>
        <end position="206"/>
    </location>
</feature>
<dbReference type="FunFam" id="2.30.29.30:FF:000082">
    <property type="entry name" value="Docking protein 5"/>
    <property type="match status" value="1"/>
</dbReference>
<accession>A0A5C6NUI6</accession>
<reference evidence="3 4" key="1">
    <citation type="submission" date="2019-04" db="EMBL/GenBank/DDBJ databases">
        <title>Chromosome genome assembly for Takifugu flavidus.</title>
        <authorList>
            <person name="Xiao S."/>
        </authorList>
    </citation>
    <scope>NUCLEOTIDE SEQUENCE [LARGE SCALE GENOMIC DNA]</scope>
    <source>
        <strain evidence="3">HTHZ2018</strain>
        <tissue evidence="3">Muscle</tissue>
    </source>
</reference>
<dbReference type="PROSITE" id="PS51064">
    <property type="entry name" value="IRS_PTB"/>
    <property type="match status" value="1"/>
</dbReference>
<gene>
    <name evidence="3" type="ORF">D4764_17G0006470</name>
</gene>
<dbReference type="AlphaFoldDB" id="A0A5C6NUI6"/>
<dbReference type="PANTHER" id="PTHR21258:SF43">
    <property type="entry name" value="DOCKING PROTEIN 6"/>
    <property type="match status" value="1"/>
</dbReference>
<dbReference type="Gene3D" id="2.30.29.30">
    <property type="entry name" value="Pleckstrin-homology domain (PH domain)/Phosphotyrosine-binding domain (PTB)"/>
    <property type="match status" value="1"/>
</dbReference>